<dbReference type="EMBL" id="CP134081">
    <property type="protein sequence ID" value="WNC08777.1"/>
    <property type="molecule type" value="Genomic_DNA"/>
</dbReference>
<keyword evidence="1" id="KW-0732">Signal</keyword>
<evidence type="ECO:0000313" key="2">
    <source>
        <dbReference type="EMBL" id="WNC08777.1"/>
    </source>
</evidence>
<reference evidence="2" key="1">
    <citation type="submission" date="2023-09" db="EMBL/GenBank/DDBJ databases">
        <title>First report of Pseudomonas coleopterorum DJ13 causing leaf spot on Rhododendron pulchrum Sweet in China.</title>
        <authorList>
            <person name="Zhang Y."/>
        </authorList>
    </citation>
    <scope>NUCLEOTIDE SEQUENCE</scope>
    <source>
        <strain evidence="2">DJ13</strain>
    </source>
</reference>
<evidence type="ECO:0000313" key="3">
    <source>
        <dbReference type="Proteomes" id="UP001258207"/>
    </source>
</evidence>
<evidence type="ECO:0000256" key="1">
    <source>
        <dbReference type="SAM" id="SignalP"/>
    </source>
</evidence>
<keyword evidence="2" id="KW-0808">Transferase</keyword>
<organism evidence="2 3">
    <name type="scientific">Pseudomonas coleopterorum</name>
    <dbReference type="NCBI Taxonomy" id="1605838"/>
    <lineage>
        <taxon>Bacteria</taxon>
        <taxon>Pseudomonadati</taxon>
        <taxon>Pseudomonadota</taxon>
        <taxon>Gammaproteobacteria</taxon>
        <taxon>Pseudomonadales</taxon>
        <taxon>Pseudomonadaceae</taxon>
        <taxon>Pseudomonas</taxon>
    </lineage>
</organism>
<dbReference type="AlphaFoldDB" id="A0AAJ6LXG5"/>
<dbReference type="GO" id="GO:0016301">
    <property type="term" value="F:kinase activity"/>
    <property type="evidence" value="ECO:0007669"/>
    <property type="project" value="UniProtKB-KW"/>
</dbReference>
<dbReference type="RefSeq" id="WP_090356895.1">
    <property type="nucleotide sequence ID" value="NZ_CP134081.1"/>
</dbReference>
<keyword evidence="2" id="KW-0418">Kinase</keyword>
<dbReference type="Proteomes" id="UP001258207">
    <property type="component" value="Chromosome"/>
</dbReference>
<name>A0AAJ6LXG5_9PSED</name>
<proteinExistence type="predicted"/>
<accession>A0AAJ6LXG5</accession>
<feature type="chain" id="PRO_5042565446" evidence="1">
    <location>
        <begin position="19"/>
        <end position="105"/>
    </location>
</feature>
<feature type="signal peptide" evidence="1">
    <location>
        <begin position="1"/>
        <end position="18"/>
    </location>
</feature>
<sequence length="105" mass="11282">MIKCCVVVLALLPGVCFAYPIDVQKQLDDTDILVTAHDTAPDMAAVTLQNYGARAAQCSVRFRNGPEPVRTRRVSVAAGASADAVASFKRSILRLRVEVHCEPGV</sequence>
<protein>
    <submittedName>
        <fullName evidence="2">3-phosphoglycerate kinase</fullName>
    </submittedName>
</protein>
<gene>
    <name evidence="2" type="ORF">RI108_15960</name>
</gene>